<reference evidence="2" key="1">
    <citation type="journal article" date="2014" name="Front. Microbiol.">
        <title>High frequency of phylogenetically diverse reductive dehalogenase-homologous genes in deep subseafloor sedimentary metagenomes.</title>
        <authorList>
            <person name="Kawai M."/>
            <person name="Futagami T."/>
            <person name="Toyoda A."/>
            <person name="Takaki Y."/>
            <person name="Nishi S."/>
            <person name="Hori S."/>
            <person name="Arai W."/>
            <person name="Tsubouchi T."/>
            <person name="Morono Y."/>
            <person name="Uchiyama I."/>
            <person name="Ito T."/>
            <person name="Fujiyama A."/>
            <person name="Inagaki F."/>
            <person name="Takami H."/>
        </authorList>
    </citation>
    <scope>NUCLEOTIDE SEQUENCE</scope>
    <source>
        <strain evidence="2">Expedition CK06-06</strain>
    </source>
</reference>
<proteinExistence type="predicted"/>
<organism evidence="2">
    <name type="scientific">marine sediment metagenome</name>
    <dbReference type="NCBI Taxonomy" id="412755"/>
    <lineage>
        <taxon>unclassified sequences</taxon>
        <taxon>metagenomes</taxon>
        <taxon>ecological metagenomes</taxon>
    </lineage>
</organism>
<protein>
    <submittedName>
        <fullName evidence="2">Uncharacterized protein</fullName>
    </submittedName>
</protein>
<sequence length="111" mass="11646">MSIEHRRNFAKRLRLGLVVDSAQASSPVSSPKAKPKTKKKPKKAPSVVSVSTRPKVEGLTLAQRLGLVPVSKAERQDAEVAGTSVALPPPPSADTAIPVILPGIPEAIPTQ</sequence>
<feature type="region of interest" description="Disordered" evidence="1">
    <location>
        <begin position="20"/>
        <end position="51"/>
    </location>
</feature>
<evidence type="ECO:0000256" key="1">
    <source>
        <dbReference type="SAM" id="MobiDB-lite"/>
    </source>
</evidence>
<feature type="non-terminal residue" evidence="2">
    <location>
        <position position="111"/>
    </location>
</feature>
<dbReference type="AlphaFoldDB" id="X0ZH76"/>
<gene>
    <name evidence="2" type="ORF">S01H4_15341</name>
</gene>
<dbReference type="EMBL" id="BART01006726">
    <property type="protein sequence ID" value="GAG68699.1"/>
    <property type="molecule type" value="Genomic_DNA"/>
</dbReference>
<evidence type="ECO:0000313" key="2">
    <source>
        <dbReference type="EMBL" id="GAG68699.1"/>
    </source>
</evidence>
<name>X0ZH76_9ZZZZ</name>
<comment type="caution">
    <text evidence="2">The sequence shown here is derived from an EMBL/GenBank/DDBJ whole genome shotgun (WGS) entry which is preliminary data.</text>
</comment>
<accession>X0ZH76</accession>
<feature type="compositionally biased region" description="Low complexity" evidence="1">
    <location>
        <begin position="21"/>
        <end position="32"/>
    </location>
</feature>
<feature type="compositionally biased region" description="Basic residues" evidence="1">
    <location>
        <begin position="33"/>
        <end position="43"/>
    </location>
</feature>